<protein>
    <recommendedName>
        <fullName evidence="8">BZIP domain-containing protein</fullName>
    </recommendedName>
</protein>
<dbReference type="RefSeq" id="XP_002109707.1">
    <property type="nucleotide sequence ID" value="XM_002109671.1"/>
</dbReference>
<dbReference type="PANTHER" id="PTHR13044:SF14">
    <property type="entry name" value="CRYPTOCEPHAL, ISOFORM A"/>
    <property type="match status" value="1"/>
</dbReference>
<sequence>MASYDLNMDPSIVSSGADLLDFPFDNDLLDDFSNENAWSNTFNQPVIASLAEKGGENDGRFDINALGETQLNKLFGLSASQHVFDQEAYNDTNTTTNTTSSSWIDDTIPDLIATYDVIDNTYANVEQDLLNATDGEFTSEFSSSVSSPFESTESSPLTSNASSPFTSNASSPFTSNASSPFASTACSPMHPSFDSSPYPVDARNEGAEIKPESSTLKISKVQAKIKKNARRKRLNNLPASAKQQRKRQQNNNAALKYRLKKKEEVSSLSTIEKELETENMKLQQKIEATKNEIHFLASLLREIKQNREKNASTMDR</sequence>
<dbReference type="GO" id="GO:0001228">
    <property type="term" value="F:DNA-binding transcription activator activity, RNA polymerase II-specific"/>
    <property type="evidence" value="ECO:0000318"/>
    <property type="project" value="GO_Central"/>
</dbReference>
<evidence type="ECO:0000256" key="7">
    <source>
        <dbReference type="SAM" id="MobiDB-lite"/>
    </source>
</evidence>
<dbReference type="GeneID" id="6750348"/>
<dbReference type="EMBL" id="DS985242">
    <property type="protein sequence ID" value="EDV27873.1"/>
    <property type="molecule type" value="Genomic_DNA"/>
</dbReference>
<dbReference type="PhylomeDB" id="B3RMM0"/>
<evidence type="ECO:0000256" key="4">
    <source>
        <dbReference type="ARBA" id="ARBA00023125"/>
    </source>
</evidence>
<dbReference type="InterPro" id="IPR004827">
    <property type="entry name" value="bZIP"/>
</dbReference>
<dbReference type="HOGENOM" id="CLU_880897_0_0_1"/>
<evidence type="ECO:0000313" key="9">
    <source>
        <dbReference type="EMBL" id="EDV27873.1"/>
    </source>
</evidence>
<dbReference type="SMART" id="SM00338">
    <property type="entry name" value="BRLZ"/>
    <property type="match status" value="1"/>
</dbReference>
<keyword evidence="10" id="KW-1185">Reference proteome</keyword>
<dbReference type="Proteomes" id="UP000009022">
    <property type="component" value="Unassembled WGS sequence"/>
</dbReference>
<dbReference type="PROSITE" id="PS50217">
    <property type="entry name" value="BZIP"/>
    <property type="match status" value="1"/>
</dbReference>
<feature type="compositionally biased region" description="Polar residues" evidence="7">
    <location>
        <begin position="160"/>
        <end position="186"/>
    </location>
</feature>
<reference evidence="9 10" key="1">
    <citation type="journal article" date="2008" name="Nature">
        <title>The Trichoplax genome and the nature of placozoans.</title>
        <authorList>
            <person name="Srivastava M."/>
            <person name="Begovic E."/>
            <person name="Chapman J."/>
            <person name="Putnam N.H."/>
            <person name="Hellsten U."/>
            <person name="Kawashima T."/>
            <person name="Kuo A."/>
            <person name="Mitros T."/>
            <person name="Salamov A."/>
            <person name="Carpenter M.L."/>
            <person name="Signorovitch A.Y."/>
            <person name="Moreno M.A."/>
            <person name="Kamm K."/>
            <person name="Grimwood J."/>
            <person name="Schmutz J."/>
            <person name="Shapiro H."/>
            <person name="Grigoriev I.V."/>
            <person name="Buss L.W."/>
            <person name="Schierwater B."/>
            <person name="Dellaporta S.L."/>
            <person name="Rokhsar D.S."/>
        </authorList>
    </citation>
    <scope>NUCLEOTIDE SEQUENCE [LARGE SCALE GENOMIC DNA]</scope>
    <source>
        <strain evidence="9 10">Grell-BS-1999</strain>
    </source>
</reference>
<evidence type="ECO:0000259" key="8">
    <source>
        <dbReference type="PROSITE" id="PS50217"/>
    </source>
</evidence>
<evidence type="ECO:0000256" key="2">
    <source>
        <dbReference type="ARBA" id="ARBA00007163"/>
    </source>
</evidence>
<dbReference type="AlphaFoldDB" id="B3RMM0"/>
<proteinExistence type="inferred from homology"/>
<evidence type="ECO:0000256" key="3">
    <source>
        <dbReference type="ARBA" id="ARBA00023015"/>
    </source>
</evidence>
<dbReference type="SUPFAM" id="SSF57959">
    <property type="entry name" value="Leucine zipper domain"/>
    <property type="match status" value="1"/>
</dbReference>
<comment type="subcellular location">
    <subcellularLocation>
        <location evidence="1">Nucleus</location>
    </subcellularLocation>
</comment>
<organism evidence="9 10">
    <name type="scientific">Trichoplax adhaerens</name>
    <name type="common">Trichoplax reptans</name>
    <dbReference type="NCBI Taxonomy" id="10228"/>
    <lineage>
        <taxon>Eukaryota</taxon>
        <taxon>Metazoa</taxon>
        <taxon>Placozoa</taxon>
        <taxon>Uniplacotomia</taxon>
        <taxon>Trichoplacea</taxon>
        <taxon>Trichoplacidae</taxon>
        <taxon>Trichoplax</taxon>
    </lineage>
</organism>
<dbReference type="InterPro" id="IPR046347">
    <property type="entry name" value="bZIP_sf"/>
</dbReference>
<dbReference type="KEGG" id="tad:TRIADDRAFT_63596"/>
<keyword evidence="6" id="KW-0539">Nucleus</keyword>
<dbReference type="GO" id="GO:0000977">
    <property type="term" value="F:RNA polymerase II transcription regulatory region sequence-specific DNA binding"/>
    <property type="evidence" value="ECO:0000318"/>
    <property type="project" value="GO_Central"/>
</dbReference>
<evidence type="ECO:0000313" key="10">
    <source>
        <dbReference type="Proteomes" id="UP000009022"/>
    </source>
</evidence>
<evidence type="ECO:0000256" key="1">
    <source>
        <dbReference type="ARBA" id="ARBA00004123"/>
    </source>
</evidence>
<evidence type="ECO:0000256" key="5">
    <source>
        <dbReference type="ARBA" id="ARBA00023163"/>
    </source>
</evidence>
<keyword evidence="4" id="KW-0238">DNA-binding</keyword>
<keyword evidence="3" id="KW-0805">Transcription regulation</keyword>
<name>B3RMM0_TRIAD</name>
<dbReference type="CTD" id="6750348"/>
<keyword evidence="5" id="KW-0804">Transcription</keyword>
<dbReference type="STRING" id="10228.B3RMM0"/>
<dbReference type="PANTHER" id="PTHR13044">
    <property type="entry name" value="ACTIVATING TRANSCRIPTION FACTOR ATF 4/5"/>
    <property type="match status" value="1"/>
</dbReference>
<dbReference type="GO" id="GO:0006357">
    <property type="term" value="P:regulation of transcription by RNA polymerase II"/>
    <property type="evidence" value="ECO:0000318"/>
    <property type="project" value="GO_Central"/>
</dbReference>
<feature type="compositionally biased region" description="Basic and acidic residues" evidence="7">
    <location>
        <begin position="202"/>
        <end position="211"/>
    </location>
</feature>
<dbReference type="GO" id="GO:0005634">
    <property type="term" value="C:nucleus"/>
    <property type="evidence" value="ECO:0000318"/>
    <property type="project" value="GO_Central"/>
</dbReference>
<gene>
    <name evidence="9" type="ORF">TRIADDRAFT_63596</name>
</gene>
<dbReference type="Gene3D" id="1.20.5.170">
    <property type="match status" value="1"/>
</dbReference>
<feature type="compositionally biased region" description="Basic residues" evidence="7">
    <location>
        <begin position="223"/>
        <end position="234"/>
    </location>
</feature>
<feature type="compositionally biased region" description="Low complexity" evidence="7">
    <location>
        <begin position="141"/>
        <end position="159"/>
    </location>
</feature>
<feature type="domain" description="BZIP" evidence="8">
    <location>
        <begin position="240"/>
        <end position="303"/>
    </location>
</feature>
<dbReference type="Pfam" id="PF00170">
    <property type="entry name" value="bZIP_1"/>
    <property type="match status" value="1"/>
</dbReference>
<feature type="region of interest" description="Disordered" evidence="7">
    <location>
        <begin position="141"/>
        <end position="254"/>
    </location>
</feature>
<dbReference type="InParanoid" id="B3RMM0"/>
<accession>B3RMM0</accession>
<evidence type="ECO:0000256" key="6">
    <source>
        <dbReference type="ARBA" id="ARBA00023242"/>
    </source>
</evidence>
<dbReference type="CDD" id="cd14692">
    <property type="entry name" value="bZIP_ATF4"/>
    <property type="match status" value="1"/>
</dbReference>
<comment type="similarity">
    <text evidence="2">Belongs to the bZIP family.</text>
</comment>